<sequence length="415" mass="44557">MLTETEPCASVASDQAWAEQTLRRLHDRLAPDALAEDGLITGKLGQVVYCAGLYQHWGDDGLAARAKALLRDVLAGIGAGPAHVRPSTGLSRGLAGLGLVLDLLYGAGVLERDDHLAQYLRGIDAFLRDHCIRQIGEQNLDYLHASAGAINYLARRVPHNDRVAGYLDDIVAALLRVGVADENGLRFRNFGSRGSTDDRIVNLSLAHGMAGILLALLGVHGAGVARDRIGPVVEAGLHFLLRHRRHPDGLPRYANVFPNSVDEGVPPGDPENDARYEPFLGWCRGDMGQLLLLHRAAAQLGNPEWDRIAAGVGAHTLARCAMAGTHVQDAFLCHGAAGLAQMYRRLHESTGLDQYRDGYGFWLRHALRATDARVEAGTGIGGAGGLLYGWPGVGLVLLSAVLETDYPWDGILLLS</sequence>
<feature type="binding site" evidence="1">
    <location>
        <position position="334"/>
    </location>
    <ligand>
        <name>Zn(2+)</name>
        <dbReference type="ChEBI" id="CHEBI:29105"/>
    </ligand>
</feature>
<evidence type="ECO:0000256" key="1">
    <source>
        <dbReference type="PIRSR" id="PIRSR607822-1"/>
    </source>
</evidence>
<dbReference type="AlphaFoldDB" id="A0A6J4JNH3"/>
<proteinExistence type="predicted"/>
<protein>
    <recommendedName>
        <fullName evidence="3">Lanthionine biosynthesis cyclase LanC</fullName>
    </recommendedName>
</protein>
<dbReference type="GO" id="GO:0031179">
    <property type="term" value="P:peptide modification"/>
    <property type="evidence" value="ECO:0007669"/>
    <property type="project" value="InterPro"/>
</dbReference>
<keyword evidence="1" id="KW-0862">Zinc</keyword>
<feature type="binding site" evidence="1">
    <location>
        <position position="283"/>
    </location>
    <ligand>
        <name>Zn(2+)</name>
        <dbReference type="ChEBI" id="CHEBI:29105"/>
    </ligand>
</feature>
<dbReference type="GO" id="GO:0046872">
    <property type="term" value="F:metal ion binding"/>
    <property type="evidence" value="ECO:0007669"/>
    <property type="project" value="UniProtKB-KW"/>
</dbReference>
<dbReference type="Pfam" id="PF05147">
    <property type="entry name" value="LANC_like"/>
    <property type="match status" value="1"/>
</dbReference>
<accession>A0A6J4JNH3</accession>
<reference evidence="2" key="1">
    <citation type="submission" date="2020-02" db="EMBL/GenBank/DDBJ databases">
        <authorList>
            <person name="Meier V. D."/>
        </authorList>
    </citation>
    <scope>NUCLEOTIDE SEQUENCE</scope>
    <source>
        <strain evidence="2">AVDCRST_MAG56</strain>
    </source>
</reference>
<dbReference type="Gene3D" id="1.50.10.20">
    <property type="match status" value="1"/>
</dbReference>
<evidence type="ECO:0008006" key="3">
    <source>
        <dbReference type="Google" id="ProtNLM"/>
    </source>
</evidence>
<dbReference type="SMART" id="SM01260">
    <property type="entry name" value="LANC_like"/>
    <property type="match status" value="1"/>
</dbReference>
<gene>
    <name evidence="2" type="ORF">AVDCRST_MAG56-4014</name>
</gene>
<evidence type="ECO:0000313" key="2">
    <source>
        <dbReference type="EMBL" id="CAA9283101.1"/>
    </source>
</evidence>
<organism evidence="2">
    <name type="scientific">uncultured Cytophagales bacterium</name>
    <dbReference type="NCBI Taxonomy" id="158755"/>
    <lineage>
        <taxon>Bacteria</taxon>
        <taxon>Pseudomonadati</taxon>
        <taxon>Bacteroidota</taxon>
        <taxon>Sphingobacteriia</taxon>
        <taxon>Sphingobacteriales</taxon>
        <taxon>environmental samples</taxon>
    </lineage>
</organism>
<name>A0A6J4JNH3_9SPHI</name>
<dbReference type="SUPFAM" id="SSF158745">
    <property type="entry name" value="LanC-like"/>
    <property type="match status" value="1"/>
</dbReference>
<dbReference type="PRINTS" id="PR01950">
    <property type="entry name" value="LANCSUPER"/>
</dbReference>
<keyword evidence="1" id="KW-0479">Metal-binding</keyword>
<feature type="binding site" evidence="1">
    <location>
        <position position="333"/>
    </location>
    <ligand>
        <name>Zn(2+)</name>
        <dbReference type="ChEBI" id="CHEBI:29105"/>
    </ligand>
</feature>
<dbReference type="EMBL" id="CADCTQ010000325">
    <property type="protein sequence ID" value="CAA9283101.1"/>
    <property type="molecule type" value="Genomic_DNA"/>
</dbReference>
<dbReference type="InterPro" id="IPR007822">
    <property type="entry name" value="LANC-like"/>
</dbReference>